<dbReference type="PANTHER" id="PTHR13309:SF0">
    <property type="entry name" value="FMR1-INTERACTING PROTEIN NUFIP1"/>
    <property type="match status" value="1"/>
</dbReference>
<dbReference type="OrthoDB" id="273070at2759"/>
<name>A0A8I2Z0Q9_9AGAM</name>
<gene>
    <name evidence="3" type="ORF">JVT61DRAFT_5656</name>
</gene>
<reference evidence="3" key="1">
    <citation type="submission" date="2021-03" db="EMBL/GenBank/DDBJ databases">
        <title>Evolutionary innovations through gain and loss of genes in the ectomycorrhizal Boletales.</title>
        <authorList>
            <person name="Wu G."/>
            <person name="Miyauchi S."/>
            <person name="Morin E."/>
            <person name="Yang Z.-L."/>
            <person name="Xu J."/>
            <person name="Martin F.M."/>
        </authorList>
    </citation>
    <scope>NUCLEOTIDE SEQUENCE</scope>
    <source>
        <strain evidence="3">BR01</strain>
    </source>
</reference>
<feature type="region of interest" description="Disordered" evidence="1">
    <location>
        <begin position="275"/>
        <end position="294"/>
    </location>
</feature>
<comment type="caution">
    <text evidence="3">The sequence shown here is derived from an EMBL/GenBank/DDBJ whole genome shotgun (WGS) entry which is preliminary data.</text>
</comment>
<dbReference type="InterPro" id="IPR019496">
    <property type="entry name" value="NUFIP1_cons_dom"/>
</dbReference>
<dbReference type="AlphaFoldDB" id="A0A8I2Z0Q9"/>
<feature type="compositionally biased region" description="Basic residues" evidence="1">
    <location>
        <begin position="233"/>
        <end position="245"/>
    </location>
</feature>
<feature type="region of interest" description="Disordered" evidence="1">
    <location>
        <begin position="395"/>
        <end position="418"/>
    </location>
</feature>
<feature type="region of interest" description="Disordered" evidence="1">
    <location>
        <begin position="315"/>
        <end position="342"/>
    </location>
</feature>
<dbReference type="GO" id="GO:0005634">
    <property type="term" value="C:nucleus"/>
    <property type="evidence" value="ECO:0007669"/>
    <property type="project" value="TreeGrafter"/>
</dbReference>
<dbReference type="GO" id="GO:0003723">
    <property type="term" value="F:RNA binding"/>
    <property type="evidence" value="ECO:0007669"/>
    <property type="project" value="InterPro"/>
</dbReference>
<feature type="region of interest" description="Disordered" evidence="1">
    <location>
        <begin position="215"/>
        <end position="262"/>
    </location>
</feature>
<organism evidence="3 4">
    <name type="scientific">Boletus reticuloceps</name>
    <dbReference type="NCBI Taxonomy" id="495285"/>
    <lineage>
        <taxon>Eukaryota</taxon>
        <taxon>Fungi</taxon>
        <taxon>Dikarya</taxon>
        <taxon>Basidiomycota</taxon>
        <taxon>Agaricomycotina</taxon>
        <taxon>Agaricomycetes</taxon>
        <taxon>Agaricomycetidae</taxon>
        <taxon>Boletales</taxon>
        <taxon>Boletineae</taxon>
        <taxon>Boletaceae</taxon>
        <taxon>Boletoideae</taxon>
        <taxon>Boletus</taxon>
    </lineage>
</organism>
<dbReference type="InterPro" id="IPR039136">
    <property type="entry name" value="NUFIP1-like"/>
</dbReference>
<protein>
    <recommendedName>
        <fullName evidence="2">FMR1-interacting protein 1 conserved domain-containing protein</fullName>
    </recommendedName>
</protein>
<feature type="region of interest" description="Disordered" evidence="1">
    <location>
        <begin position="65"/>
        <end position="89"/>
    </location>
</feature>
<dbReference type="PANTHER" id="PTHR13309">
    <property type="entry name" value="NUCLEAR FRAGILE X MENTAL RETARDATION PROTEIN INTERACTING PROTEIN 1"/>
    <property type="match status" value="1"/>
</dbReference>
<evidence type="ECO:0000256" key="1">
    <source>
        <dbReference type="SAM" id="MobiDB-lite"/>
    </source>
</evidence>
<dbReference type="Proteomes" id="UP000683000">
    <property type="component" value="Unassembled WGS sequence"/>
</dbReference>
<sequence>MNGQHPSRNVVSSYAVPLYDTTALTSALANPYAQHMAPHYYQAYVQAYSNPPRTTADGYTLSSTYVPGTTHQTRKATTTNRPSMQAQSHTTAKPILNRLTHGSWYQPGNCRCTRQGCPFTGSPKSVEIHMMDRHFIFPPGWEKKDNWDADLSLRGKSIAIQGTSLVLDTPEALDAWIAERKRRFPTHEKVQDQKRKLEEAVARGQLTPEDIGAGTRKKYRQHTTVAEGGSKGFRGKGYQRGRGRKPGGSVQREKPRTENVGDSTSLLVDATTKCTREASPNSASVADDDEAPEVVSSKVPTASICIPKVDAGHNRQAQTSHGYPQECPRRISQPKKPPRNPFVSRSTLLRNLLLPEIRVTVSNLSQAIHFLVENDFLRGIELRPGEAQEQMIEVLGSSESPRSAQLPAPQGEHPTHRA</sequence>
<evidence type="ECO:0000259" key="2">
    <source>
        <dbReference type="Pfam" id="PF10453"/>
    </source>
</evidence>
<dbReference type="GO" id="GO:0000492">
    <property type="term" value="P:box C/D snoRNP assembly"/>
    <property type="evidence" value="ECO:0007669"/>
    <property type="project" value="TreeGrafter"/>
</dbReference>
<evidence type="ECO:0000313" key="4">
    <source>
        <dbReference type="Proteomes" id="UP000683000"/>
    </source>
</evidence>
<feature type="domain" description="FMR1-interacting protein 1 conserved" evidence="2">
    <location>
        <begin position="155"/>
        <end position="205"/>
    </location>
</feature>
<dbReference type="EMBL" id="JAGFBS010000002">
    <property type="protein sequence ID" value="KAG6381252.1"/>
    <property type="molecule type" value="Genomic_DNA"/>
</dbReference>
<dbReference type="Pfam" id="PF10453">
    <property type="entry name" value="NUFIP1"/>
    <property type="match status" value="1"/>
</dbReference>
<accession>A0A8I2Z0Q9</accession>
<keyword evidence="4" id="KW-1185">Reference proteome</keyword>
<evidence type="ECO:0000313" key="3">
    <source>
        <dbReference type="EMBL" id="KAG6381252.1"/>
    </source>
</evidence>
<proteinExistence type="predicted"/>